<evidence type="ECO:0000256" key="1">
    <source>
        <dbReference type="ARBA" id="ARBA00004651"/>
    </source>
</evidence>
<sequence>MAQPTGAASAGESKTAVELHEDNWKPRFNPWVIAFTVTLATFMEALDSSIANVALPHIAGSLGASYDEATWILTSYLVSNAIVLPISGWVANRYGRKRFYMACVVLFTVFSLCCGFANSLFMLVFFRVIQGAAGGGLQPSERAILADTFPPEKRSVAFAFYGMAVVVAPAIGPTIGGWITDNYSWRWIFFLNIPVGILSLVLTSRIVEDPPYLAKMRKRTGGVDGIGLGLLALTIGALQIMLDKGQEKDWFSSDIIVTCAVLAFVGFIAFLWRELTTEHPILDVRLYKNRNFAMTQFVMLVIGAALYATTVMIPQFLQEVMGYTATQAGSVLSLGGLALIVLLPIVGFLGQKIDPRAMICFGFALVSFGIYRISDLYLGINFWTAASWRVIMVLGMPFLFVPISVMSYVGVPREKNNEVSGLTALARNIGGSLGISFISTMLVRRAQVHQQFLAAHVTPDSPLYRSLRNGLTAALRTGGYSAAGAAERSAGRLYDSMMQQARLLAYIDTVHVLVILTTCLIPIGYLMKKPNFRPKGVIPAE</sequence>
<feature type="transmembrane region" description="Helical" evidence="8">
    <location>
        <begin position="329"/>
        <end position="350"/>
    </location>
</feature>
<evidence type="ECO:0000256" key="4">
    <source>
        <dbReference type="ARBA" id="ARBA00022475"/>
    </source>
</evidence>
<dbReference type="PROSITE" id="PS50850">
    <property type="entry name" value="MFS"/>
    <property type="match status" value="1"/>
</dbReference>
<accession>E6PYV3</accession>
<feature type="transmembrane region" description="Helical" evidence="8">
    <location>
        <begin position="356"/>
        <end position="374"/>
    </location>
</feature>
<dbReference type="InterPro" id="IPR004638">
    <property type="entry name" value="EmrB-like"/>
</dbReference>
<dbReference type="PANTHER" id="PTHR42718">
    <property type="entry name" value="MAJOR FACILITATOR SUPERFAMILY MULTIDRUG TRANSPORTER MFSC"/>
    <property type="match status" value="1"/>
</dbReference>
<evidence type="ECO:0000256" key="5">
    <source>
        <dbReference type="ARBA" id="ARBA00022692"/>
    </source>
</evidence>
<reference evidence="10" key="1">
    <citation type="submission" date="2009-10" db="EMBL/GenBank/DDBJ databases">
        <title>Diversity of trophic interactions inside an arsenic-rich microbial ecosystem.</title>
        <authorList>
            <person name="Bertin P.N."/>
            <person name="Heinrich-Salmeron A."/>
            <person name="Pelletier E."/>
            <person name="Goulhen-Chollet F."/>
            <person name="Arsene-Ploetze F."/>
            <person name="Gallien S."/>
            <person name="Calteau A."/>
            <person name="Vallenet D."/>
            <person name="Casiot C."/>
            <person name="Chane-Woon-Ming B."/>
            <person name="Giloteaux L."/>
            <person name="Barakat M."/>
            <person name="Bonnefoy V."/>
            <person name="Bruneel O."/>
            <person name="Chandler M."/>
            <person name="Cleiss J."/>
            <person name="Duran R."/>
            <person name="Elbaz-Poulichet F."/>
            <person name="Fonknechten N."/>
            <person name="Lauga B."/>
            <person name="Mornico D."/>
            <person name="Ortet P."/>
            <person name="Schaeffer C."/>
            <person name="Siguier P."/>
            <person name="Alexander Thil Smith A."/>
            <person name="Van Dorsselaer A."/>
            <person name="Weissenbach J."/>
            <person name="Medigue C."/>
            <person name="Le Paslier D."/>
        </authorList>
    </citation>
    <scope>NUCLEOTIDE SEQUENCE</scope>
</reference>
<evidence type="ECO:0000313" key="10">
    <source>
        <dbReference type="EMBL" id="CBI00112.1"/>
    </source>
</evidence>
<keyword evidence="4" id="KW-1003">Cell membrane</keyword>
<evidence type="ECO:0000259" key="9">
    <source>
        <dbReference type="PROSITE" id="PS50850"/>
    </source>
</evidence>
<feature type="transmembrane region" description="Helical" evidence="8">
    <location>
        <begin position="254"/>
        <end position="272"/>
    </location>
</feature>
<dbReference type="GO" id="GO:0022857">
    <property type="term" value="F:transmembrane transporter activity"/>
    <property type="evidence" value="ECO:0007669"/>
    <property type="project" value="InterPro"/>
</dbReference>
<feature type="transmembrane region" description="Helical" evidence="8">
    <location>
        <begin position="158"/>
        <end position="180"/>
    </location>
</feature>
<dbReference type="NCBIfam" id="TIGR00711">
    <property type="entry name" value="efflux_EmrB"/>
    <property type="match status" value="1"/>
</dbReference>
<dbReference type="EMBL" id="CABN01000093">
    <property type="protein sequence ID" value="CBI00112.1"/>
    <property type="molecule type" value="Genomic_DNA"/>
</dbReference>
<dbReference type="Gene3D" id="1.20.1250.20">
    <property type="entry name" value="MFS general substrate transporter like domains"/>
    <property type="match status" value="1"/>
</dbReference>
<protein>
    <submittedName>
        <fullName evidence="10">Drug resistance transporter, EmrB/QacA subfamily</fullName>
    </submittedName>
</protein>
<feature type="transmembrane region" description="Helical" evidence="8">
    <location>
        <begin position="292"/>
        <end position="317"/>
    </location>
</feature>
<feature type="transmembrane region" description="Helical" evidence="8">
    <location>
        <begin position="503"/>
        <end position="527"/>
    </location>
</feature>
<comment type="subcellular location">
    <subcellularLocation>
        <location evidence="1">Cell membrane</location>
        <topology evidence="1">Multi-pass membrane protein</topology>
    </subcellularLocation>
</comment>
<evidence type="ECO:0000256" key="2">
    <source>
        <dbReference type="ARBA" id="ARBA00008537"/>
    </source>
</evidence>
<dbReference type="PANTHER" id="PTHR42718:SF9">
    <property type="entry name" value="MAJOR FACILITATOR SUPERFAMILY MULTIDRUG TRANSPORTER MFSC"/>
    <property type="match status" value="1"/>
</dbReference>
<dbReference type="PRINTS" id="PR01036">
    <property type="entry name" value="TCRTETB"/>
</dbReference>
<feature type="transmembrane region" description="Helical" evidence="8">
    <location>
        <begin position="31"/>
        <end position="51"/>
    </location>
</feature>
<gene>
    <name evidence="10" type="ORF">CARN3_1101</name>
</gene>
<feature type="transmembrane region" description="Helical" evidence="8">
    <location>
        <begin position="386"/>
        <end position="405"/>
    </location>
</feature>
<comment type="similarity">
    <text evidence="2">Belongs to the major facilitator superfamily. EmrB family.</text>
</comment>
<dbReference type="InterPro" id="IPR020846">
    <property type="entry name" value="MFS_dom"/>
</dbReference>
<evidence type="ECO:0000256" key="6">
    <source>
        <dbReference type="ARBA" id="ARBA00022989"/>
    </source>
</evidence>
<dbReference type="InterPro" id="IPR011701">
    <property type="entry name" value="MFS"/>
</dbReference>
<dbReference type="Pfam" id="PF07690">
    <property type="entry name" value="MFS_1"/>
    <property type="match status" value="1"/>
</dbReference>
<evidence type="ECO:0000256" key="7">
    <source>
        <dbReference type="ARBA" id="ARBA00023136"/>
    </source>
</evidence>
<keyword evidence="3" id="KW-0813">Transport</keyword>
<feature type="transmembrane region" description="Helical" evidence="8">
    <location>
        <begin position="99"/>
        <end position="126"/>
    </location>
</feature>
<feature type="transmembrane region" description="Helical" evidence="8">
    <location>
        <begin position="425"/>
        <end position="443"/>
    </location>
</feature>
<evidence type="ECO:0000256" key="8">
    <source>
        <dbReference type="SAM" id="Phobius"/>
    </source>
</evidence>
<dbReference type="AlphaFoldDB" id="E6PYV3"/>
<keyword evidence="6 8" id="KW-1133">Transmembrane helix</keyword>
<feature type="domain" description="Major facilitator superfamily (MFS) profile" evidence="9">
    <location>
        <begin position="33"/>
        <end position="526"/>
    </location>
</feature>
<organism evidence="10">
    <name type="scientific">mine drainage metagenome</name>
    <dbReference type="NCBI Taxonomy" id="410659"/>
    <lineage>
        <taxon>unclassified sequences</taxon>
        <taxon>metagenomes</taxon>
        <taxon>ecological metagenomes</taxon>
    </lineage>
</organism>
<dbReference type="GO" id="GO:0005886">
    <property type="term" value="C:plasma membrane"/>
    <property type="evidence" value="ECO:0007669"/>
    <property type="project" value="UniProtKB-SubCell"/>
</dbReference>
<dbReference type="SUPFAM" id="SSF103473">
    <property type="entry name" value="MFS general substrate transporter"/>
    <property type="match status" value="1"/>
</dbReference>
<keyword evidence="7 8" id="KW-0472">Membrane</keyword>
<name>E6PYV3_9ZZZZ</name>
<proteinExistence type="inferred from homology"/>
<evidence type="ECO:0000256" key="3">
    <source>
        <dbReference type="ARBA" id="ARBA00022448"/>
    </source>
</evidence>
<dbReference type="Gene3D" id="1.20.1720.10">
    <property type="entry name" value="Multidrug resistance protein D"/>
    <property type="match status" value="1"/>
</dbReference>
<dbReference type="CDD" id="cd17503">
    <property type="entry name" value="MFS_LmrB_MDR_like"/>
    <property type="match status" value="1"/>
</dbReference>
<comment type="caution">
    <text evidence="10">The sequence shown here is derived from an EMBL/GenBank/DDBJ whole genome shotgun (WGS) entry which is preliminary data.</text>
</comment>
<feature type="transmembrane region" description="Helical" evidence="8">
    <location>
        <begin position="187"/>
        <end position="206"/>
    </location>
</feature>
<feature type="transmembrane region" description="Helical" evidence="8">
    <location>
        <begin position="71"/>
        <end position="92"/>
    </location>
</feature>
<keyword evidence="5 8" id="KW-0812">Transmembrane</keyword>
<dbReference type="InterPro" id="IPR036259">
    <property type="entry name" value="MFS_trans_sf"/>
</dbReference>